<dbReference type="Pfam" id="PF25522">
    <property type="entry name" value="OB_cyt-4"/>
    <property type="match status" value="1"/>
</dbReference>
<dbReference type="PANTHER" id="PTHR23355">
    <property type="entry name" value="RIBONUCLEASE"/>
    <property type="match status" value="1"/>
</dbReference>
<name>A0A6A5ZXL2_9PLEO</name>
<sequence length="1050" mass="117572">MHPRSLWTAGDVCWRCQWRLSNQYQKLGRTRRLELSSAKVLRLPRRTFHASATHSQLANDSAPASQPFDPALIPRTPELSIRVHLELWDEKFGGPGEEVLSAFENHPAHGDIQNGLTKLTTGAKADEEAEAEEWDEDDQGEELITIGLFLKPGDVVELSQPGREPVLAVFVQQLANVSQFFSANGRWSHSMLSRVSFAIPGCVDPAILQPLIPFLPTSPGIADPKGEVHVPTEAALPVQRILERLTEESEKIYRTNAPVLDSAYADLADATRTRMMTLTQITKKLLAGKHAAYQPSPAALLAVRKALNHNEFRFKSDERSHRLTNVFAIRPKNDVEIVETVLEWIREYREHQAMAATQTLKPSYKQSKGTIYVVQFLEKVRRTIAQSRKNRDPNTGFVGPSKIRLSRTEPSSAPQVFMGERFSSTDKQIINFIHAWSLPKQFAHMAAFHSACAGLIMATGCYGPKVLHNTEGLDQTSKACKRTTGVLFLQEIGVISPYENCSLYDEQLMLPTIRVSRNVELLNAKAEVTRQNPDFRDSMADLRRDWGSTTVYCIDPIGAQEIDDGVSIEKIDGSDSELWLHVHVANPTAFFDKTHTLSGLAAHMTETVYLPERTFPMLPTWVTHAHFSIARNRPVITFSTRVNRTGEVLETKIQHGTVHNVVSKTPSEVARLLGDVSTTETRRLVVGGDVPRVERDDTPTKVSPAQLQELQDLYSIARILRKTRDARGALHLCGSTPDLRVFENSNQPGLTWNSPSLERTRTIQGDPIIELTQRIPKGYVTTEFNATNIVEEMMLLACQTAASWCTERNIPVMYRGTVEMPTAEELSPEDLKQQLVLPYLEKHGDLTRSLATRYIRSLGRAIAHSAPLPHKMIGASSYVKVTSPLRRFSDMIAHWQIEAALRHEAESGTQFGADPANPRANPLPFSQRQMQESIITLSPREKIIKSASNASNRFWAALAMMRAFHYKEAPLPDLFKCWVRSVPEGKGKTAVGFRETVGYLPEYGLSVVVVKGEEVRVGDEWEVRLRAVDMSLKAVFVTPVRLLNREVEGL</sequence>
<feature type="domain" description="RNB" evidence="1">
    <location>
        <begin position="543"/>
        <end position="903"/>
    </location>
</feature>
<evidence type="ECO:0000313" key="2">
    <source>
        <dbReference type="EMBL" id="KAF2124502.1"/>
    </source>
</evidence>
<accession>A0A6A5ZXL2</accession>
<dbReference type="InterPro" id="IPR050180">
    <property type="entry name" value="RNR_Ribonuclease"/>
</dbReference>
<proteinExistence type="predicted"/>
<dbReference type="InterPro" id="IPR057912">
    <property type="entry name" value="OB_CYT4_C"/>
</dbReference>
<dbReference type="AlphaFoldDB" id="A0A6A5ZXL2"/>
<dbReference type="InterPro" id="IPR056624">
    <property type="entry name" value="WH_CYT4"/>
</dbReference>
<dbReference type="GO" id="GO:0000932">
    <property type="term" value="C:P-body"/>
    <property type="evidence" value="ECO:0007669"/>
    <property type="project" value="TreeGrafter"/>
</dbReference>
<dbReference type="InterPro" id="IPR012340">
    <property type="entry name" value="NA-bd_OB-fold"/>
</dbReference>
<evidence type="ECO:0000259" key="1">
    <source>
        <dbReference type="SMART" id="SM00955"/>
    </source>
</evidence>
<dbReference type="OrthoDB" id="2285229at2759"/>
<dbReference type="InterPro" id="IPR001900">
    <property type="entry name" value="RNase_II/R"/>
</dbReference>
<dbReference type="GO" id="GO:0006402">
    <property type="term" value="P:mRNA catabolic process"/>
    <property type="evidence" value="ECO:0007669"/>
    <property type="project" value="TreeGrafter"/>
</dbReference>
<dbReference type="Proteomes" id="UP000799771">
    <property type="component" value="Unassembled WGS sequence"/>
</dbReference>
<protein>
    <submittedName>
        <fullName evidence="2">RNB-domain-containing protein</fullName>
    </submittedName>
</protein>
<gene>
    <name evidence="2" type="ORF">P153DRAFT_350593</name>
</gene>
<dbReference type="GO" id="GO:0003723">
    <property type="term" value="F:RNA binding"/>
    <property type="evidence" value="ECO:0007669"/>
    <property type="project" value="InterPro"/>
</dbReference>
<dbReference type="Pfam" id="PF23214">
    <property type="entry name" value="SH3_CYT4"/>
    <property type="match status" value="1"/>
</dbReference>
<reference evidence="2" key="1">
    <citation type="journal article" date="2020" name="Stud. Mycol.">
        <title>101 Dothideomycetes genomes: a test case for predicting lifestyles and emergence of pathogens.</title>
        <authorList>
            <person name="Haridas S."/>
            <person name="Albert R."/>
            <person name="Binder M."/>
            <person name="Bloem J."/>
            <person name="Labutti K."/>
            <person name="Salamov A."/>
            <person name="Andreopoulos B."/>
            <person name="Baker S."/>
            <person name="Barry K."/>
            <person name="Bills G."/>
            <person name="Bluhm B."/>
            <person name="Cannon C."/>
            <person name="Castanera R."/>
            <person name="Culley D."/>
            <person name="Daum C."/>
            <person name="Ezra D."/>
            <person name="Gonzalez J."/>
            <person name="Henrissat B."/>
            <person name="Kuo A."/>
            <person name="Liang C."/>
            <person name="Lipzen A."/>
            <person name="Lutzoni F."/>
            <person name="Magnuson J."/>
            <person name="Mondo S."/>
            <person name="Nolan M."/>
            <person name="Ohm R."/>
            <person name="Pangilinan J."/>
            <person name="Park H.-J."/>
            <person name="Ramirez L."/>
            <person name="Alfaro M."/>
            <person name="Sun H."/>
            <person name="Tritt A."/>
            <person name="Yoshinaga Y."/>
            <person name="Zwiers L.-H."/>
            <person name="Turgeon B."/>
            <person name="Goodwin S."/>
            <person name="Spatafora J."/>
            <person name="Crous P."/>
            <person name="Grigoriev I."/>
        </authorList>
    </citation>
    <scope>NUCLEOTIDE SEQUENCE</scope>
    <source>
        <strain evidence="2">CBS 119687</strain>
    </source>
</reference>
<dbReference type="InterPro" id="IPR056625">
    <property type="entry name" value="SH3_CYT4"/>
</dbReference>
<organism evidence="2 3">
    <name type="scientific">Dothidotthia symphoricarpi CBS 119687</name>
    <dbReference type="NCBI Taxonomy" id="1392245"/>
    <lineage>
        <taxon>Eukaryota</taxon>
        <taxon>Fungi</taxon>
        <taxon>Dikarya</taxon>
        <taxon>Ascomycota</taxon>
        <taxon>Pezizomycotina</taxon>
        <taxon>Dothideomycetes</taxon>
        <taxon>Pleosporomycetidae</taxon>
        <taxon>Pleosporales</taxon>
        <taxon>Dothidotthiaceae</taxon>
        <taxon>Dothidotthia</taxon>
    </lineage>
</organism>
<dbReference type="EMBL" id="ML977519">
    <property type="protein sequence ID" value="KAF2124502.1"/>
    <property type="molecule type" value="Genomic_DNA"/>
</dbReference>
<dbReference type="RefSeq" id="XP_033518895.1">
    <property type="nucleotide sequence ID" value="XM_033666295.1"/>
</dbReference>
<dbReference type="Pfam" id="PF00773">
    <property type="entry name" value="RNB"/>
    <property type="match status" value="1"/>
</dbReference>
<dbReference type="SUPFAM" id="SSF50249">
    <property type="entry name" value="Nucleic acid-binding proteins"/>
    <property type="match status" value="1"/>
</dbReference>
<evidence type="ECO:0000313" key="3">
    <source>
        <dbReference type="Proteomes" id="UP000799771"/>
    </source>
</evidence>
<dbReference type="Pfam" id="PF23216">
    <property type="entry name" value="WHD_CYT4"/>
    <property type="match status" value="1"/>
</dbReference>
<keyword evidence="3" id="KW-1185">Reference proteome</keyword>
<dbReference type="PANTHER" id="PTHR23355:SF65">
    <property type="entry name" value="EXORIBONUCLEASE CYT-4, PUTATIVE (AFU_ORTHOLOGUE AFUA_7G01550)-RELATED"/>
    <property type="match status" value="1"/>
</dbReference>
<dbReference type="GeneID" id="54406727"/>
<dbReference type="SMART" id="SM00955">
    <property type="entry name" value="RNB"/>
    <property type="match status" value="1"/>
</dbReference>
<dbReference type="GO" id="GO:0000175">
    <property type="term" value="F:3'-5'-RNA exonuclease activity"/>
    <property type="evidence" value="ECO:0007669"/>
    <property type="project" value="TreeGrafter"/>
</dbReference>